<evidence type="ECO:0008006" key="7">
    <source>
        <dbReference type="Google" id="ProtNLM"/>
    </source>
</evidence>
<feature type="compositionally biased region" description="Low complexity" evidence="3">
    <location>
        <begin position="547"/>
        <end position="560"/>
    </location>
</feature>
<feature type="compositionally biased region" description="Basic and acidic residues" evidence="3">
    <location>
        <begin position="121"/>
        <end position="134"/>
    </location>
</feature>
<comment type="caution">
    <text evidence="6">The sequence shown here is derived from an EMBL/GenBank/DDBJ whole genome shotgun (WGS) entry which is preliminary data.</text>
</comment>
<dbReference type="PANTHER" id="PTHR23113">
    <property type="entry name" value="GUANINE NUCLEOTIDE EXCHANGE FACTOR"/>
    <property type="match status" value="1"/>
</dbReference>
<dbReference type="EMBL" id="JAFIQS010000001">
    <property type="protein sequence ID" value="KAG5174335.1"/>
    <property type="molecule type" value="Genomic_DNA"/>
</dbReference>
<dbReference type="SMART" id="SM00175">
    <property type="entry name" value="RAB"/>
    <property type="match status" value="1"/>
</dbReference>
<proteinExistence type="predicted"/>
<dbReference type="Gene3D" id="3.40.50.300">
    <property type="entry name" value="P-loop containing nucleotide triphosphate hydrolases"/>
    <property type="match status" value="1"/>
</dbReference>
<dbReference type="PROSITE" id="PS50212">
    <property type="entry name" value="RASGEF_NTER"/>
    <property type="match status" value="1"/>
</dbReference>
<dbReference type="InterPro" id="IPR001895">
    <property type="entry name" value="RASGEF_cat_dom"/>
</dbReference>
<feature type="domain" description="Ras-GEF" evidence="4">
    <location>
        <begin position="832"/>
        <end position="1060"/>
    </location>
</feature>
<evidence type="ECO:0000313" key="6">
    <source>
        <dbReference type="EMBL" id="KAG5174335.1"/>
    </source>
</evidence>
<evidence type="ECO:0000256" key="1">
    <source>
        <dbReference type="ARBA" id="ARBA00022658"/>
    </source>
</evidence>
<dbReference type="SUPFAM" id="SSF52540">
    <property type="entry name" value="P-loop containing nucleoside triphosphate hydrolases"/>
    <property type="match status" value="1"/>
</dbReference>
<feature type="compositionally biased region" description="Acidic residues" evidence="3">
    <location>
        <begin position="742"/>
        <end position="755"/>
    </location>
</feature>
<feature type="region of interest" description="Disordered" evidence="3">
    <location>
        <begin position="742"/>
        <end position="813"/>
    </location>
</feature>
<dbReference type="InterPro" id="IPR000651">
    <property type="entry name" value="Ras-like_Gua-exchang_fac_N"/>
</dbReference>
<organism evidence="6">
    <name type="scientific">Psilocybe cubensis</name>
    <name type="common">Psychedelic mushroom</name>
    <name type="synonym">Stropharia cubensis</name>
    <dbReference type="NCBI Taxonomy" id="181762"/>
    <lineage>
        <taxon>Eukaryota</taxon>
        <taxon>Fungi</taxon>
        <taxon>Dikarya</taxon>
        <taxon>Basidiomycota</taxon>
        <taxon>Agaricomycotina</taxon>
        <taxon>Agaricomycetes</taxon>
        <taxon>Agaricomycetidae</taxon>
        <taxon>Agaricales</taxon>
        <taxon>Agaricineae</taxon>
        <taxon>Strophariaceae</taxon>
        <taxon>Psilocybe</taxon>
    </lineage>
</organism>
<dbReference type="GO" id="GO:0005525">
    <property type="term" value="F:GTP binding"/>
    <property type="evidence" value="ECO:0007669"/>
    <property type="project" value="InterPro"/>
</dbReference>
<protein>
    <recommendedName>
        <fullName evidence="7">Ras GEF</fullName>
    </recommendedName>
</protein>
<feature type="region of interest" description="Disordered" evidence="3">
    <location>
        <begin position="479"/>
        <end position="588"/>
    </location>
</feature>
<dbReference type="GO" id="GO:0005886">
    <property type="term" value="C:plasma membrane"/>
    <property type="evidence" value="ECO:0007669"/>
    <property type="project" value="TreeGrafter"/>
</dbReference>
<dbReference type="PANTHER" id="PTHR23113:SF348">
    <property type="entry name" value="GUANYL-NUCLEOTIDE EXCHANGE FACTOR RASGEF, PUTATIVE (AFU_ORTHOLOGUE AFUA_1G04700)-RELATED"/>
    <property type="match status" value="1"/>
</dbReference>
<evidence type="ECO:0000256" key="2">
    <source>
        <dbReference type="PROSITE-ProRule" id="PRU00168"/>
    </source>
</evidence>
<dbReference type="Pfam" id="PF00071">
    <property type="entry name" value="Ras"/>
    <property type="match status" value="1"/>
</dbReference>
<dbReference type="PROSITE" id="PS50009">
    <property type="entry name" value="RASGEF_CAT"/>
    <property type="match status" value="1"/>
</dbReference>
<gene>
    <name evidence="6" type="ORF">JR316_000994</name>
</gene>
<dbReference type="InterPro" id="IPR023578">
    <property type="entry name" value="Ras_GEF_dom_sf"/>
</dbReference>
<dbReference type="InterPro" id="IPR027417">
    <property type="entry name" value="P-loop_NTPase"/>
</dbReference>
<feature type="compositionally biased region" description="Basic and acidic residues" evidence="3">
    <location>
        <begin position="153"/>
        <end position="164"/>
    </location>
</feature>
<evidence type="ECO:0000259" key="5">
    <source>
        <dbReference type="PROSITE" id="PS50212"/>
    </source>
</evidence>
<dbReference type="SUPFAM" id="SSF48366">
    <property type="entry name" value="Ras GEF"/>
    <property type="match status" value="1"/>
</dbReference>
<feature type="region of interest" description="Disordered" evidence="3">
    <location>
        <begin position="93"/>
        <end position="164"/>
    </location>
</feature>
<feature type="domain" description="N-terminal Ras-GEF" evidence="5">
    <location>
        <begin position="601"/>
        <end position="726"/>
    </location>
</feature>
<evidence type="ECO:0000256" key="3">
    <source>
        <dbReference type="SAM" id="MobiDB-lite"/>
    </source>
</evidence>
<feature type="compositionally biased region" description="Polar residues" evidence="3">
    <location>
        <begin position="798"/>
        <end position="813"/>
    </location>
</feature>
<dbReference type="Gene3D" id="1.10.840.10">
    <property type="entry name" value="Ras guanine-nucleotide exchange factors catalytic domain"/>
    <property type="match status" value="1"/>
</dbReference>
<reference evidence="6" key="1">
    <citation type="submission" date="2021-02" db="EMBL/GenBank/DDBJ databases">
        <title>Psilocybe cubensis genome.</title>
        <authorList>
            <person name="Mckernan K.J."/>
            <person name="Crawford S."/>
            <person name="Trippe A."/>
            <person name="Kane L.T."/>
            <person name="Mclaughlin S."/>
        </authorList>
    </citation>
    <scope>NUCLEOTIDE SEQUENCE [LARGE SCALE GENOMIC DNA]</scope>
    <source>
        <strain evidence="6">MGC-MH-2018</strain>
    </source>
</reference>
<dbReference type="InterPro" id="IPR036964">
    <property type="entry name" value="RASGEF_cat_dom_sf"/>
</dbReference>
<name>A0A8H8CQV0_PSICU</name>
<dbReference type="AlphaFoldDB" id="A0A8H8CQV0"/>
<accession>A0A8H8CQV0</accession>
<sequence length="1090" mass="120934">MSVSNEPIDIPVLPPLETSPFNTNNDNLLVPADKDSASFQSPSLSFAESFSTALSSPGDASEEATKLPLSSLSPLQNLRKSISVDSFVQYGREGSRNYSNQSPKHLKNSLYDTEMGTDSNTHPEVEPWSSRRENLSSSSTPVDHDSPSPLDFDVDRSDSITDANSSERFRRISLKTQEPTIPFIRGGHLPLPSRARNNSASMASTVTAIRERGVVSSMSSLQSPSLNSSTYEFFPAGRTRSGSLGYNPPQSSKRVVVSPHIPLPSPNTVLESIQTVVLAVIGTTGCGKSTVIRKGLSQYKLSETTTLMESSHPSRLPRYKRRSSSLTVDLPASPVSPVTSQPAIIDSIEVEISSTSNVPLPWPKDLPTIDGLIICYDRSNKSSFEPVEALLKNYRSTNLPIMVLGCKSDLSSEVDSNDSLSMLKKYDTGLIEVSNQSDDGKEKMRQSFSYMLKAVARQRGIVSFDLLSIVINTGVVPKKQDDARNPAAPPPLHRVGTPWTDFEQTAPSSSTLIPSTSETPSKSENTDIPPNTSPPIPAAITQSPIWSQSSNDDNIDSQPSVGTELLPAVSSEDTHTEPVENLPSHIDEPAPSIVQKKTVKEPRPAQWADLDALLDKLLFLAVSGEEPNFITNFLLTFRRFTTPRTVLLAMQKRMRQLDNPSGDPMFACFAQMRICHLLETWIHDFAHDFSVPGTSGALNALIKSIIAKTHLLHYGSEFLPFLEQLPSLKDQDTAWAKKVEFIENESDESEAEDDETRVGDTESVEMDSDVLPPSTSPQASFPARERKSSTPLPKTISIPPQLNSYLQSNQDQPPKQQLKELVKLAQEVLNTDPSEIAQEITRIWVKLFLNIKPRDWLHYTFVSGKTIGEPITAFNTVSNHLADWVVSLILCHERPRNRARQIEKFVEIAQKLRQMNNYSALRAFVAGINNATDDPTMELFKTKSPDASKNLRSWDVLLQQVRAHRAYRLALRNSKGACIPALEVHMTDLIRAHEGNGDSNPAYPDKIHWGKFNMMGRFISSTLQCQAQCRNSHDYDFPERPAITQLIFKANVMSIEMQKSRLKSQEFDYDDAVPHSQPKDVAGLRKIFFW</sequence>
<dbReference type="GO" id="GO:0003924">
    <property type="term" value="F:GTPase activity"/>
    <property type="evidence" value="ECO:0007669"/>
    <property type="project" value="InterPro"/>
</dbReference>
<keyword evidence="1 2" id="KW-0344">Guanine-nucleotide releasing factor</keyword>
<dbReference type="GO" id="GO:0005085">
    <property type="term" value="F:guanyl-nucleotide exchange factor activity"/>
    <property type="evidence" value="ECO:0007669"/>
    <property type="project" value="UniProtKB-KW"/>
</dbReference>
<feature type="compositionally biased region" description="Polar residues" evidence="3">
    <location>
        <begin position="502"/>
        <end position="530"/>
    </location>
</feature>
<dbReference type="SMART" id="SM00147">
    <property type="entry name" value="RasGEF"/>
    <property type="match status" value="1"/>
</dbReference>
<feature type="region of interest" description="Disordered" evidence="3">
    <location>
        <begin position="1"/>
        <end position="41"/>
    </location>
</feature>
<dbReference type="Gene3D" id="1.20.870.10">
    <property type="entry name" value="Son of sevenless (SoS) protein Chain: S domain 1"/>
    <property type="match status" value="1"/>
</dbReference>
<evidence type="ECO:0000259" key="4">
    <source>
        <dbReference type="PROSITE" id="PS50009"/>
    </source>
</evidence>
<dbReference type="Pfam" id="PF00618">
    <property type="entry name" value="RasGEF_N"/>
    <property type="match status" value="1"/>
</dbReference>
<dbReference type="InterPro" id="IPR008937">
    <property type="entry name" value="Ras-like_GEF"/>
</dbReference>
<dbReference type="GO" id="GO:0007265">
    <property type="term" value="P:Ras protein signal transduction"/>
    <property type="evidence" value="ECO:0007669"/>
    <property type="project" value="TreeGrafter"/>
</dbReference>
<dbReference type="Pfam" id="PF00617">
    <property type="entry name" value="RasGEF"/>
    <property type="match status" value="1"/>
</dbReference>
<dbReference type="InterPro" id="IPR001806">
    <property type="entry name" value="Small_GTPase"/>
</dbReference>